<dbReference type="Gene3D" id="2.160.20.10">
    <property type="entry name" value="Single-stranded right-handed beta-helix, Pectin lyase-like"/>
    <property type="match status" value="1"/>
</dbReference>
<evidence type="ECO:0000259" key="5">
    <source>
        <dbReference type="SMART" id="SM00912"/>
    </source>
</evidence>
<dbReference type="InterPro" id="IPR032675">
    <property type="entry name" value="LRR_dom_sf"/>
</dbReference>
<feature type="chain" id="PRO_5012438743" evidence="4">
    <location>
        <begin position="50"/>
        <end position="4151"/>
    </location>
</feature>
<name>A0A1W1I3C2_9BACT</name>
<keyword evidence="3 4" id="KW-0732">Signal</keyword>
<evidence type="ECO:0000313" key="6">
    <source>
        <dbReference type="EMBL" id="SLM47461.1"/>
    </source>
</evidence>
<accession>A0A1W1I3C2</accession>
<dbReference type="EMBL" id="LT828648">
    <property type="protein sequence ID" value="SLM47461.1"/>
    <property type="molecule type" value="Genomic_DNA"/>
</dbReference>
<keyword evidence="7" id="KW-1185">Reference proteome</keyword>
<dbReference type="InterPro" id="IPR008638">
    <property type="entry name" value="FhaB/CdiA-like_TPS"/>
</dbReference>
<evidence type="ECO:0000256" key="2">
    <source>
        <dbReference type="ARBA" id="ARBA00022525"/>
    </source>
</evidence>
<reference evidence="6 7" key="1">
    <citation type="submission" date="2017-03" db="EMBL/GenBank/DDBJ databases">
        <authorList>
            <person name="Afonso C.L."/>
            <person name="Miller P.J."/>
            <person name="Scott M.A."/>
            <person name="Spackman E."/>
            <person name="Goraichik I."/>
            <person name="Dimitrov K.M."/>
            <person name="Suarez D.L."/>
            <person name="Swayne D.E."/>
        </authorList>
    </citation>
    <scope>NUCLEOTIDE SEQUENCE [LARGE SCALE GENOMIC DNA]</scope>
    <source>
        <strain evidence="6">Genome sequencing of Nitrospira japonica strain NJ11</strain>
    </source>
</reference>
<dbReference type="InterPro" id="IPR012334">
    <property type="entry name" value="Pectin_lyas_fold"/>
</dbReference>
<keyword evidence="2" id="KW-0964">Secreted</keyword>
<sequence>MSGFDRAIARHGCRSLISRRPRFRRSRAVRGLCALLATLQLLLPSLAAALPSDGKVVGGHATIQHTNPNTLDIHQSTDKAIINWQSFSIGGHESVRFAQPSVNSIALNRVVGVDPSVILGQLQANGRIFLINPNGILFGAGAQINVGGLLATTLQIRDEDFMAGRFLFAQDPLKGLRSVINHGTIRVSDHGFVFLVAPGVANDGLIVANLGKVVLGSGQQLTLDLMGDGLINYAINGKVLDHVTGMDGKPLSSAVSNSGTIQADGGQVILSAKASGDIFSSVVNQSGVIRAKSLVNHGGSVRLEGSDSVANTGTVGWQANLGQVKNADGAVLNTGTIDVSAAQPGAAQGQVTVTGQNVGVAGNILARGAEWAQGGQVLISSTKNTVVTGNSVIDTSGSGHSSAGNAVIWSDGNTQFGGQIQATGGSLAGDGGHVEVSGHRNLAFTGQVDTQAPNGTMGTLLLDPTNITVATGGTATAAQVDQFADPDCAAGGCTISPTTINANANITLQANNDITVSNAIAKTNSGRTLTMQAGRNITLNANVSTTNAAISMTANDAAAGAGRAAGAGSISGAGNVSSGNGAINLTLGTNAGGAGSINLTGTVTSSGTTTINAGAANNATLNNGANNFGTVAVASGNNVTVSDTNALVLGTSTVSGNLNVTTGGAVTQSGALAVTGSTTVAAGANNITLTNAANDFSTVGITSGNNVALRDANALDLAASTVGGTLGVTTAGAITQSGALNVSGTTTLAAGATNDITLNNAGNVFGTVGITNANNVTLQDSTALNLAASTVSGALNVTANGAITDSGNLVVTGTTTLAAGAANNITLNNTNNFSTVSITSGNNVTLVDSNAIDLGASTISGTLGITSAGAITQSGALNVAGTTILAAGAANNITLNNAGNVFGTVGITNANNVTLQDSTALTLAASTVSGTLGVTTNGALTQSGALTVAGVTTLAAGTANDITLNNAANNFSTVGITNGNNVSLRDTNALILGVSTISGAFDVTTNGALTQSGALTVAGATTLAAGAANNITLNNAGNVFGTVGITNANNVTLQDSTALNLAASTVSGTLGVTTNGALTQSGALTVAGVTTLAAGAANNITLNNAANNFSTVGITNGNNVALVDSNALVLGTSAVSGTLGVTTNGALTQSGALTVAGVTTLAAGAANNITLNNAANNFSTVGITNGNNVALVDSNALVLGTSAVSGTLGVTTNGALTQSGALTVAGVTTLAAGAANNITLNNAANNFSTVGITTGNNVALTDANALTLAASTVSGTLGVTTNGALTQSGALTVAGVTTLAAGAANDITLNNAANNFSTVGITTGNNVALTDANALTLAASTVSGTLGVTTNGALTQSGALTVAGATTLAAGAANNITLNNAANNFSTVGITTGNNVALTDANALTLAASTVSGTLGVTTNGALTQSGALTVAGVTTLAAGTANDITLNNAANNFSTVGITNGNNVSLRDTNALILGVSTISGAFDVTTNGALTQSGALTVAGATTLAAGAANNITLNNAGNVFGTVGITNANNVTLQDSTALNLAASTVSGTLGVTTNGALTQSGALTVAGVTTLAAGAANNITLNNAANNFSTVGITNGNNVALVDSNALVLGTSAVSGTLGVTTNGALTQSGALTVAGVTTLAAGAANNITLNNAANNFSTVGITNGNNVTLTDANVLNLAASTVSGTLALTTGGVLTQSGALAVTGTTSFTATAAASDILLDTQANSFGGTLSFAGTQANFRDVQLRNISASATVPTLAGLTNLRNLTLTFNNAAVALPAVTLTGGGNLTVTAGGAITDTGNVVVPGTTTLTAGTNNITLDNANNFTGSVSIVSGNNVTLNDINALDLGTSTVNGTLGVTTAGAITQSGALNVAGITTLAAGAANNITLNNAANNFSTVGITNGNNVALTDANALSLGTSTVSGTFNVTTNGALTQSGPLVVTGSTTLAAGAANDITLNNAANNFSTASITSGNNVALADANALILGASTVSGTLGVTTAGAITQSGALNVAGVTTLAAGAANNITLNNAANNFTTVGITTGNNVALTDANALDLGTSTISGTFNVAANGVVTQSGALNVTGATTLAAGAANNIVLNNAANNFSTIGITTGNNVTLRDANALILGSSTIGGTFDVTTNGALTQSGPLNVGGTTTLAAGSANNIVLTNAANNFSTVGITSGNNVALTDSAALTLAASTVSGTLDVTTGGTLSQSGALTVTGTTTLTATAANSDVLLGTQANNLGGAFSFAGTQANFRDVSLRNVNAGATVPTLAGLTNLRNLTLTFDNAPITLPTLTLTAGGNLTATAGGMIAQSGALTVPGTMTLATTVAGSDILLNTHANNITGAVTLGGTTSNIRDLGLRNLNAGATMPTLAGLTNLRNLTLTFDNAPITVPTLAASGAVNLTAGGSITQSGTMTVGGTTTLATTVAGSDILLNTQPNNFTGAIAFGGTTSNIRDLSLRNVNAGASVPTLAGLTNLRNLTLTFNSAPVALPALTLTGGGNLTVTAGGGITDTGNLVIPGTTTLTAGVNDITLDNANNFTGPVSIVSGNNVTLTDINALTLGASTINGTLGVTTTGALTQSGALNVAGTTTLAAGAGNDITLTNAGNDFSTVAITSGHNVALTDSNALVLGASTVSGTLGLTAGGPLSQSGVLNVTGVTTFTATTTNTDVLLATQANDFGSAIVFGGTQSNLRDVRLRNVNAGASVPTLAGLTNLRNLTLTFDNAPISLPALTASGNLTLTAGGTIAQSGAVAVGGATTLATTVAGSDILLDTQPNNFTGAMAFGGTTSNIRDLGLRNVNAGASVPTLAGLTNLRNLTLTFDNTPISLPALALTAGGNLSVTAGGTITQSGALTVPGTTTLATTVAGADILLDTQPNNFTGAMAFGGTTSNIRDLGLRNVNAGASVPTLAGLTNLRNLTLTFDNAPISLPTLTASGNLAVTAGGAISQTGTLIIPGTTTLTAGANDITLTNAGNDFSTVAITSGNTVALTDANALVLGASTINGTLGVTTNGALTQSGALNVAGTTTLAAGAGNDITLTNAGNDFSTVAITSGNTVALTDANALVLGASTINGTLGVTTNGALTQSGALNVAGTTTLAAGAGNDITLTNAANDFSTVAITSGNNVALTDSNALDLGASTINGTLGVSTTGALTQTGPLNVTGATTLAAGAANDITLTNAANDFSTVAVTSGNNVALTDSTALDLGTSTVSGNLAVTAGGAISQTGALTVGGAAGFDTTAAATLGSVTLANGAALTLHTSTVGGNLTATTTAGDLTLPAGHTLTVVGDATLTPAGNVTLLGTTQIGGTQASIGGTGSSFVLGADTNLNALPLPGTGNITVTTTGTTATFAGPPLLPSAITLGNTANQFGGPVSVTTAAPAFTGSTTATHNLTQSAPVTLNVGQSLTVTDLGGTAGTRGNITLTNTANSFETVTFTGGNIAWAETGPVTIGGVSANAGATSTGTLAVTATGPLTQTGAILAAGPTTLAAGAANDITLTNAGNDFSTVAITSGRNVALTDINALTLGASTISGTLGVSTTGALTQTGPLNVTGATTLAAGAANDITLTNAGNDFSTVAITSGNTVALTDANALVLGASTINGTLGVTTNGALTQSGALNVAGTTTLAAGAGNDITLTNAANDFSTVAITSGNTVALTDSNALVLGASTINGTLGVTTNGALTQSGALNVAGTTTLAAGAANDITLTNAANDFSTVAITSGNNVALTDSNALDLGASTINGTLGVSTTGALTQTGPLTVTGATTLAAGAANDITLTNAGNDFSTVAVTSGNNVALTDSTALDLGTSTVSGTLGVTTTGALTQTGPLTVTGATTLAAGAGNDITLTNAGNDFSTVAITSGNNVALTDANALILGTSTISGNLSTNAADLTIAGAVASTGGTLSLAATNSVTQLAALTTNGANGTTVSAGGPITMAAAATTTSTTGSLDYTAGTDVTLGSLNTGGSVSVIANGGSVFSAVGSGTNVTAGANSTLQALNGVVGTQTAPVRVNINPGTLSIRATGAVSGISAFLMGAVLPGNALTLLNVPPGTVCFNSCPLPPNNDPLAGVRGIIPSFNVQSVIPWYRQQPSDPPMISVFSTYVPQSVLTEKQVNVQGTGQSIRREVTPCFPLSSCSPPATTLSAPVGKEGAAAR</sequence>
<dbReference type="InterPro" id="IPR050909">
    <property type="entry name" value="Bact_Autotransporter_VF"/>
</dbReference>
<dbReference type="Proteomes" id="UP000192042">
    <property type="component" value="Chromosome I"/>
</dbReference>
<comment type="subcellular location">
    <subcellularLocation>
        <location evidence="1">Secreted</location>
    </subcellularLocation>
</comment>
<dbReference type="Gene3D" id="3.80.10.10">
    <property type="entry name" value="Ribonuclease Inhibitor"/>
    <property type="match status" value="2"/>
</dbReference>
<dbReference type="Pfam" id="PF18886">
    <property type="entry name" value="DUF5649"/>
    <property type="match status" value="43"/>
</dbReference>
<dbReference type="SUPFAM" id="SSF51126">
    <property type="entry name" value="Pectin lyase-like"/>
    <property type="match status" value="1"/>
</dbReference>
<dbReference type="GO" id="GO:0005576">
    <property type="term" value="C:extracellular region"/>
    <property type="evidence" value="ECO:0007669"/>
    <property type="project" value="UniProtKB-SubCell"/>
</dbReference>
<dbReference type="InterPro" id="IPR043709">
    <property type="entry name" value="DUF5649"/>
</dbReference>
<evidence type="ECO:0000256" key="3">
    <source>
        <dbReference type="ARBA" id="ARBA00022729"/>
    </source>
</evidence>
<evidence type="ECO:0000313" key="7">
    <source>
        <dbReference type="Proteomes" id="UP000192042"/>
    </source>
</evidence>
<dbReference type="STRING" id="1325564.NSJP_1289"/>
<dbReference type="KEGG" id="nja:NSJP_1289"/>
<evidence type="ECO:0000256" key="1">
    <source>
        <dbReference type="ARBA" id="ARBA00004613"/>
    </source>
</evidence>
<dbReference type="SUPFAM" id="SSF52058">
    <property type="entry name" value="L domain-like"/>
    <property type="match status" value="2"/>
</dbReference>
<dbReference type="PANTHER" id="PTHR12338:SF8">
    <property type="entry name" value="HEME_HEMOPEXIN-BINDING PROTEIN"/>
    <property type="match status" value="1"/>
</dbReference>
<proteinExistence type="predicted"/>
<protein>
    <submittedName>
        <fullName evidence="6">Putative Filamentous hemagglutinin family N-terminal domain protein</fullName>
    </submittedName>
</protein>
<feature type="signal peptide" evidence="4">
    <location>
        <begin position="1"/>
        <end position="49"/>
    </location>
</feature>
<gene>
    <name evidence="6" type="ORF">NSJP_1289</name>
</gene>
<organism evidence="6 7">
    <name type="scientific">Nitrospira japonica</name>
    <dbReference type="NCBI Taxonomy" id="1325564"/>
    <lineage>
        <taxon>Bacteria</taxon>
        <taxon>Pseudomonadati</taxon>
        <taxon>Nitrospirota</taxon>
        <taxon>Nitrospiria</taxon>
        <taxon>Nitrospirales</taxon>
        <taxon>Nitrospiraceae</taxon>
        <taxon>Nitrospira</taxon>
    </lineage>
</organism>
<feature type="domain" description="Filamentous haemagglutinin FhaB/tRNA nuclease CdiA-like TPS" evidence="5">
    <location>
        <begin position="47"/>
        <end position="160"/>
    </location>
</feature>
<dbReference type="InterPro" id="IPR011050">
    <property type="entry name" value="Pectin_lyase_fold/virulence"/>
</dbReference>
<dbReference type="SMART" id="SM00912">
    <property type="entry name" value="Haemagg_act"/>
    <property type="match status" value="1"/>
</dbReference>
<dbReference type="PANTHER" id="PTHR12338">
    <property type="entry name" value="AUTOTRANSPORTER"/>
    <property type="match status" value="1"/>
</dbReference>
<evidence type="ECO:0000256" key="4">
    <source>
        <dbReference type="SAM" id="SignalP"/>
    </source>
</evidence>